<dbReference type="Proteomes" id="UP001204579">
    <property type="component" value="Unassembled WGS sequence"/>
</dbReference>
<comment type="caution">
    <text evidence="1">The sequence shown here is derived from an EMBL/GenBank/DDBJ whole genome shotgun (WGS) entry which is preliminary data.</text>
</comment>
<accession>A0AAW5N9X6</accession>
<name>A0AAW5N9X6_9BACT</name>
<dbReference type="RefSeq" id="WP_258335889.1">
    <property type="nucleotide sequence ID" value="NZ_JANRHJ010000010.1"/>
</dbReference>
<protein>
    <recommendedName>
        <fullName evidence="3">Phage protein</fullName>
    </recommendedName>
</protein>
<evidence type="ECO:0000313" key="2">
    <source>
        <dbReference type="Proteomes" id="UP001204579"/>
    </source>
</evidence>
<gene>
    <name evidence="1" type="ORF">NW209_09815</name>
</gene>
<dbReference type="EMBL" id="JANRHJ010000010">
    <property type="protein sequence ID" value="MCR8874305.1"/>
    <property type="molecule type" value="Genomic_DNA"/>
</dbReference>
<reference evidence="1 2" key="1">
    <citation type="submission" date="2022-08" db="EMBL/GenBank/DDBJ databases">
        <authorList>
            <person name="Zeman M."/>
            <person name="Kubasova T."/>
        </authorList>
    </citation>
    <scope>NUCLEOTIDE SEQUENCE [LARGE SCALE GENOMIC DNA]</scope>
    <source>
        <strain evidence="1 2">ET62</strain>
    </source>
</reference>
<proteinExistence type="predicted"/>
<evidence type="ECO:0008006" key="3">
    <source>
        <dbReference type="Google" id="ProtNLM"/>
    </source>
</evidence>
<evidence type="ECO:0000313" key="1">
    <source>
        <dbReference type="EMBL" id="MCR8874305.1"/>
    </source>
</evidence>
<keyword evidence="2" id="KW-1185">Reference proteome</keyword>
<organism evidence="1 2">
    <name type="scientific">Phocaeicola barnesiae</name>
    <dbReference type="NCBI Taxonomy" id="376804"/>
    <lineage>
        <taxon>Bacteria</taxon>
        <taxon>Pseudomonadati</taxon>
        <taxon>Bacteroidota</taxon>
        <taxon>Bacteroidia</taxon>
        <taxon>Bacteroidales</taxon>
        <taxon>Bacteroidaceae</taxon>
        <taxon>Phocaeicola</taxon>
    </lineage>
</organism>
<sequence>MKKVVIKGKEYKIGYSLRVLFMYEKKNGKPFSGDTLESMYMLMYASLLALNDDFVMSFEELIDVCDEDMSIYDSFQQIVIEASKRMESYNENKKKVMEN</sequence>
<dbReference type="AlphaFoldDB" id="A0AAW5N9X6"/>